<protein>
    <submittedName>
        <fullName evidence="2">Uncharacterized protein</fullName>
    </submittedName>
</protein>
<accession>A0A2G2YDI0</accession>
<dbReference type="SUPFAM" id="SSF46689">
    <property type="entry name" value="Homeodomain-like"/>
    <property type="match status" value="1"/>
</dbReference>
<dbReference type="PANTHER" id="PTHR31948">
    <property type="entry name" value="ZINC-FINGER HOMEODOMAIN PROTEIN 2"/>
    <property type="match status" value="1"/>
</dbReference>
<dbReference type="PANTHER" id="PTHR31948:SF72">
    <property type="entry name" value="ZINC-FINGER HOMEODOMAIN PROTEIN 10"/>
    <property type="match status" value="1"/>
</dbReference>
<feature type="region of interest" description="Disordered" evidence="1">
    <location>
        <begin position="54"/>
        <end position="100"/>
    </location>
</feature>
<dbReference type="OMA" id="NEDNHRH"/>
<proteinExistence type="predicted"/>
<dbReference type="Gene3D" id="1.10.10.60">
    <property type="entry name" value="Homeodomain-like"/>
    <property type="match status" value="1"/>
</dbReference>
<dbReference type="EMBL" id="AYRZ02000011">
    <property type="protein sequence ID" value="PHT67804.1"/>
    <property type="molecule type" value="Genomic_DNA"/>
</dbReference>
<evidence type="ECO:0000256" key="1">
    <source>
        <dbReference type="SAM" id="MobiDB-lite"/>
    </source>
</evidence>
<feature type="compositionally biased region" description="Polar residues" evidence="1">
    <location>
        <begin position="54"/>
        <end position="64"/>
    </location>
</feature>
<reference evidence="2 3" key="2">
    <citation type="journal article" date="2017" name="Genome Biol.">
        <title>New reference genome sequences of hot pepper reveal the massive evolution of plant disease-resistance genes by retroduplication.</title>
        <authorList>
            <person name="Kim S."/>
            <person name="Park J."/>
            <person name="Yeom S.I."/>
            <person name="Kim Y.M."/>
            <person name="Seo E."/>
            <person name="Kim K.T."/>
            <person name="Kim M.S."/>
            <person name="Lee J.M."/>
            <person name="Cheong K."/>
            <person name="Shin H.S."/>
            <person name="Kim S.B."/>
            <person name="Han K."/>
            <person name="Lee J."/>
            <person name="Park M."/>
            <person name="Lee H.A."/>
            <person name="Lee H.Y."/>
            <person name="Lee Y."/>
            <person name="Oh S."/>
            <person name="Lee J.H."/>
            <person name="Choi E."/>
            <person name="Choi E."/>
            <person name="Lee S.E."/>
            <person name="Jeon J."/>
            <person name="Kim H."/>
            <person name="Choi G."/>
            <person name="Song H."/>
            <person name="Lee J."/>
            <person name="Lee S.C."/>
            <person name="Kwon J.K."/>
            <person name="Lee H.Y."/>
            <person name="Koo N."/>
            <person name="Hong Y."/>
            <person name="Kim R.W."/>
            <person name="Kang W.H."/>
            <person name="Huh J.H."/>
            <person name="Kang B.C."/>
            <person name="Yang T.J."/>
            <person name="Lee Y.H."/>
            <person name="Bennetzen J.L."/>
            <person name="Choi D."/>
        </authorList>
    </citation>
    <scope>NUCLEOTIDE SEQUENCE [LARGE SCALE GENOMIC DNA]</scope>
    <source>
        <strain evidence="3">cv. CM334</strain>
    </source>
</reference>
<evidence type="ECO:0000313" key="2">
    <source>
        <dbReference type="EMBL" id="PHT67804.1"/>
    </source>
</evidence>
<dbReference type="AlphaFoldDB" id="A0A2G2YDI0"/>
<comment type="caution">
    <text evidence="2">The sequence shown here is derived from an EMBL/GenBank/DDBJ whole genome shotgun (WGS) entry which is preliminary data.</text>
</comment>
<dbReference type="STRING" id="4072.A0A2G2YDI0"/>
<reference evidence="2 3" key="1">
    <citation type="journal article" date="2014" name="Nat. Genet.">
        <title>Genome sequence of the hot pepper provides insights into the evolution of pungency in Capsicum species.</title>
        <authorList>
            <person name="Kim S."/>
            <person name="Park M."/>
            <person name="Yeom S.I."/>
            <person name="Kim Y.M."/>
            <person name="Lee J.M."/>
            <person name="Lee H.A."/>
            <person name="Seo E."/>
            <person name="Choi J."/>
            <person name="Cheong K."/>
            <person name="Kim K.T."/>
            <person name="Jung K."/>
            <person name="Lee G.W."/>
            <person name="Oh S.K."/>
            <person name="Bae C."/>
            <person name="Kim S.B."/>
            <person name="Lee H.Y."/>
            <person name="Kim S.Y."/>
            <person name="Kim M.S."/>
            <person name="Kang B.C."/>
            <person name="Jo Y.D."/>
            <person name="Yang H.B."/>
            <person name="Jeong H.J."/>
            <person name="Kang W.H."/>
            <person name="Kwon J.K."/>
            <person name="Shin C."/>
            <person name="Lim J.Y."/>
            <person name="Park J.H."/>
            <person name="Huh J.H."/>
            <person name="Kim J.S."/>
            <person name="Kim B.D."/>
            <person name="Cohen O."/>
            <person name="Paran I."/>
            <person name="Suh M.C."/>
            <person name="Lee S.B."/>
            <person name="Kim Y.K."/>
            <person name="Shin Y."/>
            <person name="Noh S.J."/>
            <person name="Park J."/>
            <person name="Seo Y.S."/>
            <person name="Kwon S.Y."/>
            <person name="Kim H.A."/>
            <person name="Park J.M."/>
            <person name="Kim H.J."/>
            <person name="Choi S.B."/>
            <person name="Bosland P.W."/>
            <person name="Reeves G."/>
            <person name="Jo S.H."/>
            <person name="Lee B.W."/>
            <person name="Cho H.T."/>
            <person name="Choi H.S."/>
            <person name="Lee M.S."/>
            <person name="Yu Y."/>
            <person name="Do Choi Y."/>
            <person name="Park B.S."/>
            <person name="van Deynze A."/>
            <person name="Ashrafi H."/>
            <person name="Hill T."/>
            <person name="Kim W.T."/>
            <person name="Pai H.S."/>
            <person name="Ahn H.K."/>
            <person name="Yeam I."/>
            <person name="Giovannoni J.J."/>
            <person name="Rose J.K."/>
            <person name="Sorensen I."/>
            <person name="Lee S.J."/>
            <person name="Kim R.W."/>
            <person name="Choi I.Y."/>
            <person name="Choi B.S."/>
            <person name="Lim J.S."/>
            <person name="Lee Y.H."/>
            <person name="Choi D."/>
        </authorList>
    </citation>
    <scope>NUCLEOTIDE SEQUENCE [LARGE SCALE GENOMIC DNA]</scope>
    <source>
        <strain evidence="3">cv. CM334</strain>
    </source>
</reference>
<gene>
    <name evidence="2" type="ORF">T459_27291</name>
</gene>
<dbReference type="Gramene" id="PHT67804">
    <property type="protein sequence ID" value="PHT67804"/>
    <property type="gene ID" value="T459_27291"/>
</dbReference>
<evidence type="ECO:0000313" key="3">
    <source>
        <dbReference type="Proteomes" id="UP000222542"/>
    </source>
</evidence>
<organism evidence="2 3">
    <name type="scientific">Capsicum annuum</name>
    <name type="common">Capsicum pepper</name>
    <dbReference type="NCBI Taxonomy" id="4072"/>
    <lineage>
        <taxon>Eukaryota</taxon>
        <taxon>Viridiplantae</taxon>
        <taxon>Streptophyta</taxon>
        <taxon>Embryophyta</taxon>
        <taxon>Tracheophyta</taxon>
        <taxon>Spermatophyta</taxon>
        <taxon>Magnoliopsida</taxon>
        <taxon>eudicotyledons</taxon>
        <taxon>Gunneridae</taxon>
        <taxon>Pentapetalae</taxon>
        <taxon>asterids</taxon>
        <taxon>lamiids</taxon>
        <taxon>Solanales</taxon>
        <taxon>Solanaceae</taxon>
        <taxon>Solanoideae</taxon>
        <taxon>Capsiceae</taxon>
        <taxon>Capsicum</taxon>
    </lineage>
</organism>
<sequence>MHLFSEKLGWKLQKVDEVAVDEFCREVGVGKGVLRVWMHNNKNTFGKKVHSFENKNGFNMNGGTSSNEDNHRHNDNNNDNSTSNCELHLHISTNGSSSSS</sequence>
<dbReference type="InterPro" id="IPR009057">
    <property type="entry name" value="Homeodomain-like_sf"/>
</dbReference>
<keyword evidence="3" id="KW-1185">Reference proteome</keyword>
<feature type="compositionally biased region" description="Polar residues" evidence="1">
    <location>
        <begin position="91"/>
        <end position="100"/>
    </location>
</feature>
<name>A0A2G2YDI0_CAPAN</name>
<dbReference type="Proteomes" id="UP000222542">
    <property type="component" value="Unassembled WGS sequence"/>
</dbReference>